<dbReference type="STRING" id="79200.A0A161ZQF6"/>
<reference evidence="5" key="1">
    <citation type="journal article" date="2016" name="Nat. Genet.">
        <title>A high-quality carrot genome assembly provides new insights into carotenoid accumulation and asterid genome evolution.</title>
        <authorList>
            <person name="Iorizzo M."/>
            <person name="Ellison S."/>
            <person name="Senalik D."/>
            <person name="Zeng P."/>
            <person name="Satapoomin P."/>
            <person name="Huang J."/>
            <person name="Bowman M."/>
            <person name="Iovene M."/>
            <person name="Sanseverino W."/>
            <person name="Cavagnaro P."/>
            <person name="Yildiz M."/>
            <person name="Macko-Podgorni A."/>
            <person name="Moranska E."/>
            <person name="Grzebelus E."/>
            <person name="Grzebelus D."/>
            <person name="Ashrafi H."/>
            <person name="Zheng Z."/>
            <person name="Cheng S."/>
            <person name="Spooner D."/>
            <person name="Van Deynze A."/>
            <person name="Simon P."/>
        </authorList>
    </citation>
    <scope>NUCLEOTIDE SEQUENCE [LARGE SCALE GENOMIC DNA]</scope>
    <source>
        <tissue evidence="5">Leaf</tissue>
    </source>
</reference>
<dbReference type="Pfam" id="PF00139">
    <property type="entry name" value="Lectin_legB"/>
    <property type="match status" value="1"/>
</dbReference>
<dbReference type="EMBL" id="LNRQ01000007">
    <property type="protein sequence ID" value="KZM88690.1"/>
    <property type="molecule type" value="Genomic_DNA"/>
</dbReference>
<evidence type="ECO:0000256" key="2">
    <source>
        <dbReference type="ARBA" id="ARBA00022734"/>
    </source>
</evidence>
<comment type="caution">
    <text evidence="5">The sequence shown here is derived from an EMBL/GenBank/DDBJ whole genome shotgun (WGS) entry which is preliminary data.</text>
</comment>
<comment type="similarity">
    <text evidence="1">Belongs to the leguminous lectin family.</text>
</comment>
<feature type="domain" description="Legume lectin" evidence="4">
    <location>
        <begin position="7"/>
        <end position="105"/>
    </location>
</feature>
<sequence length="242" mass="26197">MLWEQIPPNSVPGYLGLFNATRPVPSGNQIVEVEFDSYVNEDWDPPYEHVGINIDSIISAQTAPWDASLHSGDTADVWVMYNAITKNFSTLSEKDSSNRDKKVIFIVSTTVCTVVLLSLTVSLAIVWTGRVGLGSVWKCQLLSAVDGRLNSEFDAAQAECLIIVGLWCAHPDPNLRPLIRQAIEVLNFEVAMPSLPTTMPLSVYHAPFSTVTAVSSSPAASSTSAASSSQATISYTSKNFGR</sequence>
<dbReference type="InterPro" id="IPR050258">
    <property type="entry name" value="Leguminous_Lectin"/>
</dbReference>
<evidence type="ECO:0000259" key="4">
    <source>
        <dbReference type="Pfam" id="PF00139"/>
    </source>
</evidence>
<feature type="transmembrane region" description="Helical" evidence="3">
    <location>
        <begin position="103"/>
        <end position="127"/>
    </location>
</feature>
<dbReference type="InterPro" id="IPR013320">
    <property type="entry name" value="ConA-like_dom_sf"/>
</dbReference>
<organism evidence="5">
    <name type="scientific">Daucus carota subsp. sativus</name>
    <name type="common">Carrot</name>
    <dbReference type="NCBI Taxonomy" id="79200"/>
    <lineage>
        <taxon>Eukaryota</taxon>
        <taxon>Viridiplantae</taxon>
        <taxon>Streptophyta</taxon>
        <taxon>Embryophyta</taxon>
        <taxon>Tracheophyta</taxon>
        <taxon>Spermatophyta</taxon>
        <taxon>Magnoliopsida</taxon>
        <taxon>eudicotyledons</taxon>
        <taxon>Gunneridae</taxon>
        <taxon>Pentapetalae</taxon>
        <taxon>asterids</taxon>
        <taxon>campanulids</taxon>
        <taxon>Apiales</taxon>
        <taxon>Apiaceae</taxon>
        <taxon>Apioideae</taxon>
        <taxon>Scandiceae</taxon>
        <taxon>Daucinae</taxon>
        <taxon>Daucus</taxon>
        <taxon>Daucus sect. Daucus</taxon>
    </lineage>
</organism>
<keyword evidence="3" id="KW-0472">Membrane</keyword>
<dbReference type="InterPro" id="IPR001220">
    <property type="entry name" value="Legume_lectin_dom"/>
</dbReference>
<dbReference type="GO" id="GO:0030246">
    <property type="term" value="F:carbohydrate binding"/>
    <property type="evidence" value="ECO:0007669"/>
    <property type="project" value="UniProtKB-KW"/>
</dbReference>
<dbReference type="SUPFAM" id="SSF49899">
    <property type="entry name" value="Concanavalin A-like lectins/glucanases"/>
    <property type="match status" value="1"/>
</dbReference>
<evidence type="ECO:0000313" key="5">
    <source>
        <dbReference type="EMBL" id="KZM88690.1"/>
    </source>
</evidence>
<dbReference type="PANTHER" id="PTHR32401:SF47">
    <property type="entry name" value="LEGUME LECTIN DOMAIN-CONTAINING PROTEIN"/>
    <property type="match status" value="1"/>
</dbReference>
<dbReference type="Gene3D" id="2.60.120.200">
    <property type="match status" value="1"/>
</dbReference>
<evidence type="ECO:0000256" key="3">
    <source>
        <dbReference type="SAM" id="Phobius"/>
    </source>
</evidence>
<dbReference type="Gramene" id="KZM88690">
    <property type="protein sequence ID" value="KZM88690"/>
    <property type="gene ID" value="DCAR_025765"/>
</dbReference>
<protein>
    <recommendedName>
        <fullName evidence="4">Legume lectin domain-containing protein</fullName>
    </recommendedName>
</protein>
<keyword evidence="3" id="KW-0812">Transmembrane</keyword>
<keyword evidence="3" id="KW-1133">Transmembrane helix</keyword>
<gene>
    <name evidence="5" type="ORF">DCAR_025765</name>
</gene>
<keyword evidence="2" id="KW-0430">Lectin</keyword>
<name>A0A161ZQF6_DAUCS</name>
<dbReference type="PANTHER" id="PTHR32401">
    <property type="entry name" value="CONCANAVALIN A-LIKE LECTIN FAMILY PROTEIN"/>
    <property type="match status" value="1"/>
</dbReference>
<proteinExistence type="inferred from homology"/>
<dbReference type="AlphaFoldDB" id="A0A161ZQF6"/>
<evidence type="ECO:0000256" key="1">
    <source>
        <dbReference type="ARBA" id="ARBA00007606"/>
    </source>
</evidence>
<accession>A0A161ZQF6</accession>